<dbReference type="Pfam" id="PF14022">
    <property type="entry name" value="DUF4238"/>
    <property type="match status" value="1"/>
</dbReference>
<dbReference type="InterPro" id="IPR025332">
    <property type="entry name" value="DUF4238"/>
</dbReference>
<dbReference type="EMBL" id="BART01002199">
    <property type="protein sequence ID" value="GAG57950.1"/>
    <property type="molecule type" value="Genomic_DNA"/>
</dbReference>
<name>X0YP70_9ZZZZ</name>
<gene>
    <name evidence="1" type="ORF">S01H4_06916</name>
</gene>
<feature type="non-terminal residue" evidence="1">
    <location>
        <position position="1"/>
    </location>
</feature>
<organism evidence="1">
    <name type="scientific">marine sediment metagenome</name>
    <dbReference type="NCBI Taxonomy" id="412755"/>
    <lineage>
        <taxon>unclassified sequences</taxon>
        <taxon>metagenomes</taxon>
        <taxon>ecological metagenomes</taxon>
    </lineage>
</organism>
<proteinExistence type="predicted"/>
<dbReference type="AlphaFoldDB" id="X0YP70"/>
<accession>X0YP70</accession>
<comment type="caution">
    <text evidence="1">The sequence shown here is derived from an EMBL/GenBank/DDBJ whole genome shotgun (WGS) entry which is preliminary data.</text>
</comment>
<evidence type="ECO:0000313" key="1">
    <source>
        <dbReference type="EMBL" id="GAG57950.1"/>
    </source>
</evidence>
<protein>
    <submittedName>
        <fullName evidence="1">Uncharacterized protein</fullName>
    </submittedName>
</protein>
<reference evidence="1" key="1">
    <citation type="journal article" date="2014" name="Front. Microbiol.">
        <title>High frequency of phylogenetically diverse reductive dehalogenase-homologous genes in deep subseafloor sedimentary metagenomes.</title>
        <authorList>
            <person name="Kawai M."/>
            <person name="Futagami T."/>
            <person name="Toyoda A."/>
            <person name="Takaki Y."/>
            <person name="Nishi S."/>
            <person name="Hori S."/>
            <person name="Arai W."/>
            <person name="Tsubouchi T."/>
            <person name="Morono Y."/>
            <person name="Uchiyama I."/>
            <person name="Ito T."/>
            <person name="Fujiyama A."/>
            <person name="Inagaki F."/>
            <person name="Takami H."/>
        </authorList>
    </citation>
    <scope>NUCLEOTIDE SEQUENCE</scope>
    <source>
        <strain evidence="1">Expedition CK06-06</strain>
    </source>
</reference>
<sequence length="105" mass="12767">AIKDKEGIPIFNIFDKFTRVYYPLTPKLCLMLFNNQIFNINKISSNKEITLTNQEIQEINFINKLIIHESYRFVFSKIENFQFAINLLQENPDYYDLNRRRHKKF</sequence>